<organism evidence="3 4">
    <name type="scientific">Solirubrobacter deserti</name>
    <dbReference type="NCBI Taxonomy" id="2282478"/>
    <lineage>
        <taxon>Bacteria</taxon>
        <taxon>Bacillati</taxon>
        <taxon>Actinomycetota</taxon>
        <taxon>Thermoleophilia</taxon>
        <taxon>Solirubrobacterales</taxon>
        <taxon>Solirubrobacteraceae</taxon>
        <taxon>Solirubrobacter</taxon>
    </lineage>
</organism>
<dbReference type="CDD" id="cd05379">
    <property type="entry name" value="CAP_bacterial"/>
    <property type="match status" value="1"/>
</dbReference>
<dbReference type="EMBL" id="JAPCID010000015">
    <property type="protein sequence ID" value="MDA0138295.1"/>
    <property type="molecule type" value="Genomic_DNA"/>
</dbReference>
<evidence type="ECO:0000256" key="1">
    <source>
        <dbReference type="SAM" id="SignalP"/>
    </source>
</evidence>
<reference evidence="3" key="1">
    <citation type="submission" date="2022-10" db="EMBL/GenBank/DDBJ databases">
        <title>The WGS of Solirubrobacter sp. CPCC 204708.</title>
        <authorList>
            <person name="Jiang Z."/>
        </authorList>
    </citation>
    <scope>NUCLEOTIDE SEQUENCE</scope>
    <source>
        <strain evidence="3">CPCC 204708</strain>
    </source>
</reference>
<gene>
    <name evidence="3" type="ORF">OJ962_12385</name>
</gene>
<protein>
    <submittedName>
        <fullName evidence="3">CAP domain-containing protein</fullName>
    </submittedName>
</protein>
<dbReference type="PANTHER" id="PTHR31157">
    <property type="entry name" value="SCP DOMAIN-CONTAINING PROTEIN"/>
    <property type="match status" value="1"/>
</dbReference>
<dbReference type="Proteomes" id="UP001147700">
    <property type="component" value="Unassembled WGS sequence"/>
</dbReference>
<proteinExistence type="predicted"/>
<dbReference type="Pfam" id="PF00188">
    <property type="entry name" value="CAP"/>
    <property type="match status" value="1"/>
</dbReference>
<dbReference type="PANTHER" id="PTHR31157:SF1">
    <property type="entry name" value="SCP DOMAIN-CONTAINING PROTEIN"/>
    <property type="match status" value="1"/>
</dbReference>
<sequence length="216" mass="22234">MIPAVAVAAGLVFAAPASAAPAKKGSKATKTITAKIALGDKRSTKAKAKATKAKKVQAKASLAPCSNTTITPDAANLEVVRAAILCLHNQIRNTAGLPLLKDNAKLRKAAAGHSDDMVADGFFDHTSPDGDTFVDRILAAGYAKRNDAWTIGENLAWGTGELSTPQAIMDAWMNSAGHKANILKKSYKEVGIAIRLGVPSDAGVGATVTADFGAKA</sequence>
<evidence type="ECO:0000259" key="2">
    <source>
        <dbReference type="Pfam" id="PF00188"/>
    </source>
</evidence>
<keyword evidence="1" id="KW-0732">Signal</keyword>
<feature type="domain" description="SCP" evidence="2">
    <location>
        <begin position="87"/>
        <end position="194"/>
    </location>
</feature>
<evidence type="ECO:0000313" key="4">
    <source>
        <dbReference type="Proteomes" id="UP001147700"/>
    </source>
</evidence>
<comment type="caution">
    <text evidence="3">The sequence shown here is derived from an EMBL/GenBank/DDBJ whole genome shotgun (WGS) entry which is preliminary data.</text>
</comment>
<name>A0ABT4RJ25_9ACTN</name>
<dbReference type="RefSeq" id="WP_202957947.1">
    <property type="nucleotide sequence ID" value="NZ_JAPCID010000015.1"/>
</dbReference>
<dbReference type="Gene3D" id="3.40.33.10">
    <property type="entry name" value="CAP"/>
    <property type="match status" value="1"/>
</dbReference>
<dbReference type="InterPro" id="IPR035940">
    <property type="entry name" value="CAP_sf"/>
</dbReference>
<evidence type="ECO:0000313" key="3">
    <source>
        <dbReference type="EMBL" id="MDA0138295.1"/>
    </source>
</evidence>
<dbReference type="SUPFAM" id="SSF55797">
    <property type="entry name" value="PR-1-like"/>
    <property type="match status" value="1"/>
</dbReference>
<keyword evidence="4" id="KW-1185">Reference proteome</keyword>
<feature type="chain" id="PRO_5046036147" evidence="1">
    <location>
        <begin position="20"/>
        <end position="216"/>
    </location>
</feature>
<dbReference type="InterPro" id="IPR014044">
    <property type="entry name" value="CAP_dom"/>
</dbReference>
<accession>A0ABT4RJ25</accession>
<feature type="signal peptide" evidence="1">
    <location>
        <begin position="1"/>
        <end position="19"/>
    </location>
</feature>